<proteinExistence type="predicted"/>
<feature type="compositionally biased region" description="Basic residues" evidence="1">
    <location>
        <begin position="231"/>
        <end position="244"/>
    </location>
</feature>
<protein>
    <submittedName>
        <fullName evidence="2">Glycosyltransferase</fullName>
    </submittedName>
</protein>
<keyword evidence="3" id="KW-1185">Reference proteome</keyword>
<feature type="compositionally biased region" description="Basic residues" evidence="1">
    <location>
        <begin position="413"/>
        <end position="422"/>
    </location>
</feature>
<dbReference type="Gene3D" id="3.40.50.2000">
    <property type="entry name" value="Glycogen Phosphorylase B"/>
    <property type="match status" value="1"/>
</dbReference>
<accession>A0ABY4LBG6</accession>
<feature type="compositionally biased region" description="Basic and acidic residues" evidence="1">
    <location>
        <begin position="373"/>
        <end position="383"/>
    </location>
</feature>
<dbReference type="Proteomes" id="UP000832041">
    <property type="component" value="Chromosome"/>
</dbReference>
<dbReference type="SUPFAM" id="SSF53756">
    <property type="entry name" value="UDP-Glycosyltransferase/glycogen phosphorylase"/>
    <property type="match status" value="1"/>
</dbReference>
<dbReference type="EMBL" id="CP051627">
    <property type="protein sequence ID" value="UPT23583.1"/>
    <property type="molecule type" value="Genomic_DNA"/>
</dbReference>
<name>A0ABY4LBG6_THEAE</name>
<organism evidence="2 3">
    <name type="scientific">Thermobifida alba</name>
    <name type="common">Thermomonospora alba</name>
    <dbReference type="NCBI Taxonomy" id="53522"/>
    <lineage>
        <taxon>Bacteria</taxon>
        <taxon>Bacillati</taxon>
        <taxon>Actinomycetota</taxon>
        <taxon>Actinomycetes</taxon>
        <taxon>Streptosporangiales</taxon>
        <taxon>Nocardiopsidaceae</taxon>
        <taxon>Thermobifida</taxon>
    </lineage>
</organism>
<evidence type="ECO:0000313" key="3">
    <source>
        <dbReference type="Proteomes" id="UP000832041"/>
    </source>
</evidence>
<feature type="compositionally biased region" description="Gly residues" evidence="1">
    <location>
        <begin position="272"/>
        <end position="293"/>
    </location>
</feature>
<feature type="region of interest" description="Disordered" evidence="1">
    <location>
        <begin position="198"/>
        <end position="422"/>
    </location>
</feature>
<evidence type="ECO:0000313" key="2">
    <source>
        <dbReference type="EMBL" id="UPT23583.1"/>
    </source>
</evidence>
<gene>
    <name evidence="2" type="ORF">FOF52_17135</name>
</gene>
<feature type="compositionally biased region" description="Basic residues" evidence="1">
    <location>
        <begin position="252"/>
        <end position="265"/>
    </location>
</feature>
<evidence type="ECO:0000256" key="1">
    <source>
        <dbReference type="SAM" id="MobiDB-lite"/>
    </source>
</evidence>
<dbReference type="Pfam" id="PF20706">
    <property type="entry name" value="GT4-conflict"/>
    <property type="match status" value="1"/>
</dbReference>
<feature type="compositionally biased region" description="Low complexity" evidence="1">
    <location>
        <begin position="217"/>
        <end position="229"/>
    </location>
</feature>
<sequence>MRERLEDISGSDVAVKPFTNDRNEILADKRAADVMVMPSQAEGFGLVGLEALGAGLPILVPDTSGVGAFLGDPNRFPPEVTRRSLVEQGFEDHVYLPRWTSKLREILLDIPAAREDALTLQRLLRESGTTWVGAAESLAAAVQAIPDRSAPRPAAPRLPATAEEDRVNCARGHEHRGRYGAAGLLLVHRAANGEAHVLMRRGPDTGRGGGDLDAAGRRTQQPRVRSGGRPARGRRKRRFRHRRPPGGAGRPGRPRRLVVQHRGRLGRPAGTGPAGRGRTRGAGLGSALGGPGPGTASRPRRELAESPGRTRRGAERNAARRRCRGRHPVPPARDPPAAASGHRGARDRQGDARPWQRHREQGTGHVLRRCPSRLREVRTDRGRTGQGARFTRRPGGGGPGPAVAPAGPPGGLHRPHARRTGR</sequence>
<reference evidence="2 3" key="1">
    <citation type="submission" date="2020-04" db="EMBL/GenBank/DDBJ databases">
        <title>Thermobifida alba genome sequencing and assembly.</title>
        <authorList>
            <person name="Luzics S."/>
            <person name="Horvath B."/>
            <person name="Nagy I."/>
            <person name="Toth A."/>
            <person name="Nagy I."/>
            <person name="Kukolya J."/>
        </authorList>
    </citation>
    <scope>NUCLEOTIDE SEQUENCE [LARGE SCALE GENOMIC DNA]</scope>
    <source>
        <strain evidence="2 3">DSM 43795</strain>
    </source>
</reference>